<protein>
    <submittedName>
        <fullName evidence="1">Uncharacterized protein</fullName>
    </submittedName>
</protein>
<evidence type="ECO:0000313" key="1">
    <source>
        <dbReference type="EMBL" id="SFG81068.1"/>
    </source>
</evidence>
<evidence type="ECO:0000313" key="2">
    <source>
        <dbReference type="Proteomes" id="UP000199337"/>
    </source>
</evidence>
<dbReference type="EMBL" id="FOOX01000010">
    <property type="protein sequence ID" value="SFG81068.1"/>
    <property type="molecule type" value="Genomic_DNA"/>
</dbReference>
<dbReference type="OrthoDB" id="1725862at2"/>
<dbReference type="RefSeq" id="WP_092471969.1">
    <property type="nucleotide sequence ID" value="NZ_FOOX01000010.1"/>
</dbReference>
<keyword evidence="2" id="KW-1185">Reference proteome</keyword>
<proteinExistence type="predicted"/>
<organism evidence="1 2">
    <name type="scientific">Desulfotruncus arcticus DSM 17038</name>
    <dbReference type="NCBI Taxonomy" id="1121424"/>
    <lineage>
        <taxon>Bacteria</taxon>
        <taxon>Bacillati</taxon>
        <taxon>Bacillota</taxon>
        <taxon>Clostridia</taxon>
        <taxon>Eubacteriales</taxon>
        <taxon>Desulfallaceae</taxon>
        <taxon>Desulfotruncus</taxon>
    </lineage>
</organism>
<dbReference type="AlphaFoldDB" id="A0A1I2UVH8"/>
<reference evidence="2" key="1">
    <citation type="submission" date="2016-10" db="EMBL/GenBank/DDBJ databases">
        <authorList>
            <person name="Varghese N."/>
            <person name="Submissions S."/>
        </authorList>
    </citation>
    <scope>NUCLEOTIDE SEQUENCE [LARGE SCALE GENOMIC DNA]</scope>
    <source>
        <strain evidence="2">DSM 17038</strain>
    </source>
</reference>
<gene>
    <name evidence="1" type="ORF">SAMN05660649_02762</name>
</gene>
<name>A0A1I2UVH8_9FIRM</name>
<sequence>MNAQSIGYLNKFFVGIQGKTETRKGCVVKIKAYGNLEKPVPPVVPVMDIVKRVGLEGLDECLKRGDPDARSCGKFAPGKRE</sequence>
<accession>A0A1I2UVH8</accession>
<dbReference type="Proteomes" id="UP000199337">
    <property type="component" value="Unassembled WGS sequence"/>
</dbReference>